<dbReference type="InterPro" id="IPR031165">
    <property type="entry name" value="GNAT_YJDJ"/>
</dbReference>
<reference evidence="2 3" key="1">
    <citation type="submission" date="2019-06" db="EMBL/GenBank/DDBJ databases">
        <title>Whole genome shotgun sequence of Nitrobacter winogradskyi NBRC 14297.</title>
        <authorList>
            <person name="Hosoyama A."/>
            <person name="Uohara A."/>
            <person name="Ohji S."/>
            <person name="Ichikawa N."/>
        </authorList>
    </citation>
    <scope>NUCLEOTIDE SEQUENCE [LARGE SCALE GENOMIC DNA]</scope>
    <source>
        <strain evidence="2 3">NBRC 14297</strain>
    </source>
</reference>
<dbReference type="InterPro" id="IPR016181">
    <property type="entry name" value="Acyl_CoA_acyltransferase"/>
</dbReference>
<dbReference type="AlphaFoldDB" id="A0A4Y3W8A2"/>
<dbReference type="RefSeq" id="WP_375782169.1">
    <property type="nucleotide sequence ID" value="NZ_BJNF01000027.1"/>
</dbReference>
<dbReference type="Proteomes" id="UP000318825">
    <property type="component" value="Unassembled WGS sequence"/>
</dbReference>
<protein>
    <recommendedName>
        <fullName evidence="1">N-acetyltransferase domain-containing protein</fullName>
    </recommendedName>
</protein>
<gene>
    <name evidence="2" type="ORF">NWI01_11140</name>
</gene>
<accession>A0A4Y3W8A2</accession>
<evidence type="ECO:0000259" key="1">
    <source>
        <dbReference type="PROSITE" id="PS51729"/>
    </source>
</evidence>
<dbReference type="Gene3D" id="3.40.630.30">
    <property type="match status" value="1"/>
</dbReference>
<sequence length="123" mass="13885">MAGRRRSAVVDWFLKTLNVASQARKNKGCEMSEVVNNMEKHRYELEVDGLVAATYYRFLDGVLVFTHTQVPPELEGKGIGSELVKGALDQVRADKFRASAQCPFVKAWLEKNPDYADLLRPNL</sequence>
<evidence type="ECO:0000313" key="2">
    <source>
        <dbReference type="EMBL" id="GEC15222.1"/>
    </source>
</evidence>
<feature type="domain" description="N-acetyltransferase" evidence="1">
    <location>
        <begin position="35"/>
        <end position="120"/>
    </location>
</feature>
<dbReference type="CDD" id="cd04301">
    <property type="entry name" value="NAT_SF"/>
    <property type="match status" value="1"/>
</dbReference>
<dbReference type="InterPro" id="IPR045057">
    <property type="entry name" value="Gcn5-rel_NAT"/>
</dbReference>
<evidence type="ECO:0000313" key="3">
    <source>
        <dbReference type="Proteomes" id="UP000318825"/>
    </source>
</evidence>
<dbReference type="PANTHER" id="PTHR31435">
    <property type="entry name" value="PROTEIN NATD1"/>
    <property type="match status" value="1"/>
</dbReference>
<dbReference type="SUPFAM" id="SSF55729">
    <property type="entry name" value="Acyl-CoA N-acyltransferases (Nat)"/>
    <property type="match status" value="1"/>
</dbReference>
<dbReference type="EMBL" id="BJNF01000027">
    <property type="protein sequence ID" value="GEC15222.1"/>
    <property type="molecule type" value="Genomic_DNA"/>
</dbReference>
<name>A0A4Y3W8A2_NITWI</name>
<organism evidence="2 3">
    <name type="scientific">Nitrobacter winogradskyi</name>
    <name type="common">Nitrobacter agilis</name>
    <dbReference type="NCBI Taxonomy" id="913"/>
    <lineage>
        <taxon>Bacteria</taxon>
        <taxon>Pseudomonadati</taxon>
        <taxon>Pseudomonadota</taxon>
        <taxon>Alphaproteobacteria</taxon>
        <taxon>Hyphomicrobiales</taxon>
        <taxon>Nitrobacteraceae</taxon>
        <taxon>Nitrobacter</taxon>
    </lineage>
</organism>
<comment type="caution">
    <text evidence="2">The sequence shown here is derived from an EMBL/GenBank/DDBJ whole genome shotgun (WGS) entry which is preliminary data.</text>
</comment>
<dbReference type="PANTHER" id="PTHR31435:SF10">
    <property type="entry name" value="BSR4717 PROTEIN"/>
    <property type="match status" value="1"/>
</dbReference>
<dbReference type="PROSITE" id="PS51729">
    <property type="entry name" value="GNAT_YJDJ"/>
    <property type="match status" value="1"/>
</dbReference>
<proteinExistence type="predicted"/>
<dbReference type="Pfam" id="PF14542">
    <property type="entry name" value="Acetyltransf_CG"/>
    <property type="match status" value="1"/>
</dbReference>